<keyword evidence="2" id="KW-0479">Metal-binding</keyword>
<dbReference type="RefSeq" id="WP_152156993.1">
    <property type="nucleotide sequence ID" value="NZ_WEHW01000015.1"/>
</dbReference>
<dbReference type="GO" id="GO:0016805">
    <property type="term" value="F:dipeptidase activity"/>
    <property type="evidence" value="ECO:0007669"/>
    <property type="project" value="TreeGrafter"/>
</dbReference>
<comment type="cofactor">
    <cofactor evidence="2">
        <name>Mn(2+)</name>
        <dbReference type="ChEBI" id="CHEBI:29035"/>
    </cofactor>
    <text evidence="2">The Mn(2+) ion enhances activity.</text>
</comment>
<evidence type="ECO:0000256" key="1">
    <source>
        <dbReference type="ARBA" id="ARBA00022801"/>
    </source>
</evidence>
<proteinExistence type="predicted"/>
<dbReference type="NCBIfam" id="TIGR01891">
    <property type="entry name" value="amidohydrolases"/>
    <property type="match status" value="1"/>
</dbReference>
<feature type="binding site" evidence="2">
    <location>
        <position position="149"/>
    </location>
    <ligand>
        <name>Mn(2+)</name>
        <dbReference type="ChEBI" id="CHEBI:29035"/>
        <label>2</label>
    </ligand>
</feature>
<reference evidence="4 5" key="1">
    <citation type="submission" date="2019-10" db="EMBL/GenBank/DDBJ databases">
        <title>Genome diversity of Sutterella seckii.</title>
        <authorList>
            <person name="Chaplin A.V."/>
            <person name="Sokolova S.R."/>
            <person name="Mosin K.A."/>
            <person name="Ivanova E.L."/>
            <person name="Kochetkova T.O."/>
            <person name="Goltsov A.Y."/>
            <person name="Trofimov D.Y."/>
            <person name="Efimov B.A."/>
        </authorList>
    </citation>
    <scope>NUCLEOTIDE SEQUENCE [LARGE SCALE GENOMIC DNA]</scope>
    <source>
        <strain evidence="4 5">ASD3426</strain>
    </source>
</reference>
<feature type="binding site" evidence="2">
    <location>
        <position position="401"/>
    </location>
    <ligand>
        <name>Mn(2+)</name>
        <dbReference type="ChEBI" id="CHEBI:29035"/>
        <label>2</label>
    </ligand>
</feature>
<comment type="caution">
    <text evidence="4">The sequence shown here is derived from an EMBL/GenBank/DDBJ whole genome shotgun (WGS) entry which is preliminary data.</text>
</comment>
<feature type="domain" description="Peptidase M20 dimerisation" evidence="3">
    <location>
        <begin position="229"/>
        <end position="320"/>
    </location>
</feature>
<dbReference type="InterPro" id="IPR011650">
    <property type="entry name" value="Peptidase_M20_dimer"/>
</dbReference>
<dbReference type="GO" id="GO:0046657">
    <property type="term" value="P:folic acid catabolic process"/>
    <property type="evidence" value="ECO:0007669"/>
    <property type="project" value="TreeGrafter"/>
</dbReference>
<dbReference type="PANTHER" id="PTHR30575">
    <property type="entry name" value="PEPTIDASE M20"/>
    <property type="match status" value="1"/>
</dbReference>
<dbReference type="GO" id="GO:0046872">
    <property type="term" value="F:metal ion binding"/>
    <property type="evidence" value="ECO:0007669"/>
    <property type="project" value="UniProtKB-KW"/>
</dbReference>
<dbReference type="GO" id="GO:0005737">
    <property type="term" value="C:cytoplasm"/>
    <property type="evidence" value="ECO:0007669"/>
    <property type="project" value="TreeGrafter"/>
</dbReference>
<dbReference type="GO" id="GO:0071713">
    <property type="term" value="F:para-aminobenzoyl-glutamate hydrolase activity"/>
    <property type="evidence" value="ECO:0007669"/>
    <property type="project" value="TreeGrafter"/>
</dbReference>
<dbReference type="InterPro" id="IPR036264">
    <property type="entry name" value="Bact_exopeptidase_dim_dom"/>
</dbReference>
<dbReference type="Proteomes" id="UP000469462">
    <property type="component" value="Unassembled WGS sequence"/>
</dbReference>
<protein>
    <submittedName>
        <fullName evidence="4">M20 family metallo-hydrolase</fullName>
    </submittedName>
</protein>
<dbReference type="PIRSF" id="PIRSF005962">
    <property type="entry name" value="Pept_M20D_amidohydro"/>
    <property type="match status" value="1"/>
</dbReference>
<dbReference type="Pfam" id="PF07687">
    <property type="entry name" value="M20_dimer"/>
    <property type="match status" value="1"/>
</dbReference>
<dbReference type="Pfam" id="PF01546">
    <property type="entry name" value="Peptidase_M20"/>
    <property type="match status" value="1"/>
</dbReference>
<evidence type="ECO:0000313" key="4">
    <source>
        <dbReference type="EMBL" id="KAB7651400.1"/>
    </source>
</evidence>
<gene>
    <name evidence="4" type="ORF">GBM96_05785</name>
</gene>
<evidence type="ECO:0000256" key="2">
    <source>
        <dbReference type="PIRSR" id="PIRSR005962-1"/>
    </source>
</evidence>
<accession>A0AAI9WN64</accession>
<dbReference type="InterPro" id="IPR002933">
    <property type="entry name" value="Peptidase_M20"/>
</dbReference>
<dbReference type="AlphaFoldDB" id="A0AAI9WN64"/>
<feature type="binding site" evidence="2">
    <location>
        <position position="147"/>
    </location>
    <ligand>
        <name>Mn(2+)</name>
        <dbReference type="ChEBI" id="CHEBI:29035"/>
        <label>2</label>
    </ligand>
</feature>
<organism evidence="4 5">
    <name type="scientific">Sutterella seckii</name>
    <dbReference type="NCBI Taxonomy" id="1944635"/>
    <lineage>
        <taxon>Bacteria</taxon>
        <taxon>Pseudomonadati</taxon>
        <taxon>Pseudomonadota</taxon>
        <taxon>Betaproteobacteria</taxon>
        <taxon>Burkholderiales</taxon>
        <taxon>Sutterellaceae</taxon>
        <taxon>Sutterella</taxon>
    </lineage>
</organism>
<feature type="binding site" evidence="2">
    <location>
        <position position="183"/>
    </location>
    <ligand>
        <name>Mn(2+)</name>
        <dbReference type="ChEBI" id="CHEBI:29035"/>
        <label>2</label>
    </ligand>
</feature>
<feature type="binding site" evidence="2">
    <location>
        <position position="207"/>
    </location>
    <ligand>
        <name>Mn(2+)</name>
        <dbReference type="ChEBI" id="CHEBI:29035"/>
        <label>2</label>
    </ligand>
</feature>
<dbReference type="SUPFAM" id="SSF55031">
    <property type="entry name" value="Bacterial exopeptidase dimerisation domain"/>
    <property type="match status" value="1"/>
</dbReference>
<sequence>MDLNKIILSDEARKELVNDRRWLHAHPEEGWCVFETTWFIVRRLRSLGLEVLAGIDVIEPDAVMGRNEALVLAAQQRAIEHGVPKEFLESLSGYTGAMAILRTGRPGPVTALRFDIDALPIEETDDPQHEANAGHFRSQNPGFSHACGHDGHAAIGLALCRWLSENREQLKGTVKILFQPAEEGVRGAAAMAAKGIVDDVDWFAGGHIGCSAKLGDVGVSHFGYLATTKFDLEFFGQSAAAGSPEKGRSALMCAAAACLSLGSLPGHSQGITRVQIGKFISGTGRNIIADHAYMQLEVRGETTEINDYMAKNVEQTVKGLALAYGVDYKLTRMGEAVTYKGDEEAVALLKSAAREVPGVHSVVDMNAKIGSEDCTMLIRRVQEHGGKAAFCYYGCNHHGHHRPDFSIQDETSLPIGWGTFARFIAEINSQD</sequence>
<name>A0AAI9WN64_9BURK</name>
<keyword evidence="2" id="KW-0464">Manganese</keyword>
<dbReference type="InterPro" id="IPR017439">
    <property type="entry name" value="Amidohydrolase"/>
</dbReference>
<dbReference type="InterPro" id="IPR052030">
    <property type="entry name" value="Peptidase_M20/M20A_hydrolases"/>
</dbReference>
<keyword evidence="1" id="KW-0378">Hydrolase</keyword>
<evidence type="ECO:0000313" key="5">
    <source>
        <dbReference type="Proteomes" id="UP000469462"/>
    </source>
</evidence>
<keyword evidence="5" id="KW-1185">Reference proteome</keyword>
<dbReference type="SUPFAM" id="SSF53187">
    <property type="entry name" value="Zn-dependent exopeptidases"/>
    <property type="match status" value="1"/>
</dbReference>
<dbReference type="PANTHER" id="PTHR30575:SF3">
    <property type="entry name" value="PEPTIDASE M20 DIMERISATION DOMAIN-CONTAINING PROTEIN"/>
    <property type="match status" value="1"/>
</dbReference>
<dbReference type="Gene3D" id="3.40.630.10">
    <property type="entry name" value="Zn peptidases"/>
    <property type="match status" value="2"/>
</dbReference>
<evidence type="ECO:0000259" key="3">
    <source>
        <dbReference type="Pfam" id="PF07687"/>
    </source>
</evidence>
<dbReference type="EMBL" id="WEHW01000015">
    <property type="protein sequence ID" value="KAB7651400.1"/>
    <property type="molecule type" value="Genomic_DNA"/>
</dbReference>